<comment type="caution">
    <text evidence="9">The sequence shown here is derived from an EMBL/GenBank/DDBJ whole genome shotgun (WGS) entry which is preliminary data.</text>
</comment>
<evidence type="ECO:0000313" key="10">
    <source>
        <dbReference type="Proteomes" id="UP001161017"/>
    </source>
</evidence>
<dbReference type="PANTHER" id="PTHR12318:SF0">
    <property type="entry name" value="ACYL-COENZYME A DIPHOSPHATASE NUDT19"/>
    <property type="match status" value="1"/>
</dbReference>
<dbReference type="InterPro" id="IPR039121">
    <property type="entry name" value="NUDT19"/>
</dbReference>
<dbReference type="Gene3D" id="3.90.79.10">
    <property type="entry name" value="Nucleoside Triphosphate Pyrophosphohydrolase"/>
    <property type="match status" value="1"/>
</dbReference>
<evidence type="ECO:0000259" key="8">
    <source>
        <dbReference type="PROSITE" id="PS51462"/>
    </source>
</evidence>
<evidence type="ECO:0000256" key="1">
    <source>
        <dbReference type="ARBA" id="ARBA00001936"/>
    </source>
</evidence>
<evidence type="ECO:0000256" key="7">
    <source>
        <dbReference type="SAM" id="MobiDB-lite"/>
    </source>
</evidence>
<gene>
    <name evidence="9" type="ORF">OHK93_001320</name>
</gene>
<evidence type="ECO:0000256" key="4">
    <source>
        <dbReference type="ARBA" id="ARBA00022801"/>
    </source>
</evidence>
<dbReference type="SUPFAM" id="SSF55811">
    <property type="entry name" value="Nudix"/>
    <property type="match status" value="1"/>
</dbReference>
<dbReference type="PROSITE" id="PS51462">
    <property type="entry name" value="NUDIX"/>
    <property type="match status" value="1"/>
</dbReference>
<feature type="region of interest" description="Disordered" evidence="7">
    <location>
        <begin position="1"/>
        <end position="22"/>
    </location>
</feature>
<dbReference type="InterPro" id="IPR015797">
    <property type="entry name" value="NUDIX_hydrolase-like_dom_sf"/>
</dbReference>
<comment type="cofactor">
    <cofactor evidence="1">
        <name>Mn(2+)</name>
        <dbReference type="ChEBI" id="CHEBI:29035"/>
    </cofactor>
</comment>
<keyword evidence="6" id="KW-0464">Manganese</keyword>
<comment type="cofactor">
    <cofactor evidence="2">
        <name>Mg(2+)</name>
        <dbReference type="ChEBI" id="CHEBI:18420"/>
    </cofactor>
</comment>
<name>A0AA43QPA9_9LECA</name>
<sequence length="409" mass="45099">MRGLSYPTLSNPSHSPPSQKPLVPRLLKKSLSIITPSRAAPPTAPMAPAAPSASILLISPSNRILLLHRVGTSSSFASAHVFPGGHVDAQDGALPTEGERRRHEDGAGYRMAGVRECFEESGILLARPALPSSIGAAKEAGKEDAGGDEDAPLLRLSEEARARGRKAVHDGTIGFERWVRDQGGVPDTEGLIPFTRWLTPRNLAKRYSTQMYLYFLPMSPLTAAANVVAEGADEVEKEEELHIPTPDGGIEHTAASFKHAREWLDMAIRKEIVLFPPQFFLLSLIADFLQPVSTTTSPGEQQQALLRTQRQRLREFVERDGEPPWRDKCISPNPIKREKGKWLIMGMGEPGPEVEGLGRRGDEERVLRVELDKETERGRERPRPVEVCWRKDLFGEEGKGKGRGKGAKM</sequence>
<dbReference type="GO" id="GO:0005739">
    <property type="term" value="C:mitochondrion"/>
    <property type="evidence" value="ECO:0007669"/>
    <property type="project" value="TreeGrafter"/>
</dbReference>
<evidence type="ECO:0000256" key="6">
    <source>
        <dbReference type="ARBA" id="ARBA00023211"/>
    </source>
</evidence>
<dbReference type="EMBL" id="JAPUFD010000011">
    <property type="protein sequence ID" value="MDI1490120.1"/>
    <property type="molecule type" value="Genomic_DNA"/>
</dbReference>
<dbReference type="GO" id="GO:0046872">
    <property type="term" value="F:metal ion binding"/>
    <property type="evidence" value="ECO:0007669"/>
    <property type="project" value="UniProtKB-KW"/>
</dbReference>
<protein>
    <recommendedName>
        <fullName evidence="8">Nudix hydrolase domain-containing protein</fullName>
    </recommendedName>
</protein>
<keyword evidence="5" id="KW-0460">Magnesium</keyword>
<dbReference type="PANTHER" id="PTHR12318">
    <property type="entry name" value="TESTOSTERONE-REGULATED PROTEIN RP2"/>
    <property type="match status" value="1"/>
</dbReference>
<evidence type="ECO:0000256" key="5">
    <source>
        <dbReference type="ARBA" id="ARBA00022842"/>
    </source>
</evidence>
<keyword evidence="10" id="KW-1185">Reference proteome</keyword>
<dbReference type="AlphaFoldDB" id="A0AA43QPA9"/>
<reference evidence="9" key="1">
    <citation type="journal article" date="2023" name="Genome Biol. Evol.">
        <title>First Whole Genome Sequence and Flow Cytometry Genome Size Data for the Lichen-Forming Fungus Ramalina farinacea (Ascomycota).</title>
        <authorList>
            <person name="Llewellyn T."/>
            <person name="Mian S."/>
            <person name="Hill R."/>
            <person name="Leitch I.J."/>
            <person name="Gaya E."/>
        </authorList>
    </citation>
    <scope>NUCLEOTIDE SEQUENCE</scope>
    <source>
        <strain evidence="9">LIQ254RAFAR</strain>
    </source>
</reference>
<dbReference type="GO" id="GO:0016818">
    <property type="term" value="F:hydrolase activity, acting on acid anhydrides, in phosphorus-containing anhydrides"/>
    <property type="evidence" value="ECO:0007669"/>
    <property type="project" value="InterPro"/>
</dbReference>
<organism evidence="9 10">
    <name type="scientific">Ramalina farinacea</name>
    <dbReference type="NCBI Taxonomy" id="258253"/>
    <lineage>
        <taxon>Eukaryota</taxon>
        <taxon>Fungi</taxon>
        <taxon>Dikarya</taxon>
        <taxon>Ascomycota</taxon>
        <taxon>Pezizomycotina</taxon>
        <taxon>Lecanoromycetes</taxon>
        <taxon>OSLEUM clade</taxon>
        <taxon>Lecanoromycetidae</taxon>
        <taxon>Lecanorales</taxon>
        <taxon>Lecanorineae</taxon>
        <taxon>Ramalinaceae</taxon>
        <taxon>Ramalina</taxon>
    </lineage>
</organism>
<keyword evidence="4" id="KW-0378">Hydrolase</keyword>
<proteinExistence type="predicted"/>
<dbReference type="InterPro" id="IPR000086">
    <property type="entry name" value="NUDIX_hydrolase_dom"/>
</dbReference>
<evidence type="ECO:0000256" key="2">
    <source>
        <dbReference type="ARBA" id="ARBA00001946"/>
    </source>
</evidence>
<dbReference type="Proteomes" id="UP001161017">
    <property type="component" value="Unassembled WGS sequence"/>
</dbReference>
<feature type="domain" description="Nudix hydrolase" evidence="8">
    <location>
        <begin position="48"/>
        <end position="267"/>
    </location>
</feature>
<evidence type="ECO:0000256" key="3">
    <source>
        <dbReference type="ARBA" id="ARBA00022723"/>
    </source>
</evidence>
<evidence type="ECO:0000313" key="9">
    <source>
        <dbReference type="EMBL" id="MDI1490120.1"/>
    </source>
</evidence>
<accession>A0AA43QPA9</accession>
<keyword evidence="3" id="KW-0479">Metal-binding</keyword>